<comment type="caution">
    <text evidence="2">The sequence shown here is derived from an EMBL/GenBank/DDBJ whole genome shotgun (WGS) entry which is preliminary data.</text>
</comment>
<evidence type="ECO:0000313" key="2">
    <source>
        <dbReference type="EMBL" id="KAB8198679.1"/>
    </source>
</evidence>
<feature type="domain" description="Gp5/Type VI secretion system Vgr protein OB-fold" evidence="1">
    <location>
        <begin position="24"/>
        <end position="97"/>
    </location>
</feature>
<name>A0A508B761_9GAMM</name>
<sequence>MTLPGSSRWPDATHVPGRIYGAVVGLVSNNVDPEGMGRVRLRLPWLSSEDESGWARIATPMAGANRGVWMLPEVGDEVLVMFAHGNIDQPYVVGALWNGVDAPPDDNRDGGNDRRVIRSRSGLTLTFDDTEGAETITLIDAAQRNKVVIDASQDVVTIESAGKVRVAAAGGIDLSSDDGDVNVSCNAFKVTARSSCELQGAKGRLSADSGIDIECLAGVRINKDALEVT</sequence>
<dbReference type="EMBL" id="VICD02000006">
    <property type="protein sequence ID" value="KAB8198679.1"/>
    <property type="molecule type" value="Genomic_DNA"/>
</dbReference>
<evidence type="ECO:0000313" key="3">
    <source>
        <dbReference type="Proteomes" id="UP000320431"/>
    </source>
</evidence>
<evidence type="ECO:0000259" key="1">
    <source>
        <dbReference type="Pfam" id="PF04717"/>
    </source>
</evidence>
<organism evidence="2 3">
    <name type="scientific">Marilutibacter maris</name>
    <dbReference type="NCBI Taxonomy" id="1605891"/>
    <lineage>
        <taxon>Bacteria</taxon>
        <taxon>Pseudomonadati</taxon>
        <taxon>Pseudomonadota</taxon>
        <taxon>Gammaproteobacteria</taxon>
        <taxon>Lysobacterales</taxon>
        <taxon>Lysobacteraceae</taxon>
        <taxon>Marilutibacter</taxon>
    </lineage>
</organism>
<dbReference type="InterPro" id="IPR037026">
    <property type="entry name" value="Vgr_OB-fold_dom_sf"/>
</dbReference>
<accession>A0A508B761</accession>
<reference evidence="2 3" key="1">
    <citation type="submission" date="2019-10" db="EMBL/GenBank/DDBJ databases">
        <title>Lysobacter alkalisoli sp. nov., isolated from saline-alkaline soil.</title>
        <authorList>
            <person name="Sun J.-Q."/>
        </authorList>
    </citation>
    <scope>NUCLEOTIDE SEQUENCE [LARGE SCALE GENOMIC DNA]</scope>
    <source>
        <strain evidence="2 3">KCTC 42381</strain>
    </source>
</reference>
<dbReference type="SUPFAM" id="SSF69255">
    <property type="entry name" value="gp5 N-terminal domain-like"/>
    <property type="match status" value="1"/>
</dbReference>
<protein>
    <submittedName>
        <fullName evidence="2">Phage tail protein</fullName>
    </submittedName>
</protein>
<dbReference type="Gene3D" id="2.40.50.230">
    <property type="entry name" value="Gp5 N-terminal domain"/>
    <property type="match status" value="1"/>
</dbReference>
<gene>
    <name evidence="2" type="ORF">FKV24_000470</name>
</gene>
<proteinExistence type="predicted"/>
<dbReference type="InterPro" id="IPR006531">
    <property type="entry name" value="Gp5/Vgr_OB"/>
</dbReference>
<dbReference type="Pfam" id="PF04717">
    <property type="entry name" value="Phage_base_V"/>
    <property type="match status" value="1"/>
</dbReference>
<dbReference type="SUPFAM" id="SSF69349">
    <property type="entry name" value="Phage fibre proteins"/>
    <property type="match status" value="1"/>
</dbReference>
<dbReference type="Proteomes" id="UP000320431">
    <property type="component" value="Unassembled WGS sequence"/>
</dbReference>
<dbReference type="AlphaFoldDB" id="A0A508B761"/>
<dbReference type="RefSeq" id="WP_141480776.1">
    <property type="nucleotide sequence ID" value="NZ_VICD02000006.1"/>
</dbReference>